<dbReference type="Proteomes" id="UP000019086">
    <property type="component" value="Chromosome"/>
</dbReference>
<gene>
    <name evidence="1" type="ORF">F544_20580</name>
</gene>
<reference evidence="1 2" key="1">
    <citation type="submission" date="2013-12" db="EMBL/GenBank/DDBJ databases">
        <title>Annotation of the Bibersteinia trehalosi USDA-ARS-USMARC-190 complete genome.</title>
        <authorList>
            <person name="Harhay G.P."/>
            <person name="McVey S."/>
            <person name="Clawson M.L."/>
            <person name="Bono J."/>
            <person name="Heaton M.P."/>
            <person name="Chitko-Mckown C.G."/>
            <person name="Harhay D.M."/>
            <person name="Smith T.P.L."/>
        </authorList>
    </citation>
    <scope>NUCLEOTIDE SEQUENCE [LARGE SCALE GENOMIC DNA]</scope>
    <source>
        <strain evidence="1 2">USDA-ARS-USMARC-190</strain>
    </source>
</reference>
<evidence type="ECO:0000313" key="2">
    <source>
        <dbReference type="Proteomes" id="UP000019086"/>
    </source>
</evidence>
<dbReference type="HOGENOM" id="CLU_3149938_0_0_6"/>
<name>W0R931_BIBTR</name>
<evidence type="ECO:0000313" key="1">
    <source>
        <dbReference type="EMBL" id="AHG87286.1"/>
    </source>
</evidence>
<sequence>MLAKSVLVIGYPVKKIIIDYKFCCGFCKRLDLGIFLQIFAIIRALVFN</sequence>
<dbReference type="KEGG" id="btra:F544_20580"/>
<accession>W0R931</accession>
<dbReference type="AlphaFoldDB" id="W0R931"/>
<proteinExistence type="predicted"/>
<dbReference type="EMBL" id="CP006956">
    <property type="protein sequence ID" value="AHG87286.1"/>
    <property type="molecule type" value="Genomic_DNA"/>
</dbReference>
<organism evidence="1 2">
    <name type="scientific">Bibersteinia trehalosi USDA-ARS-USMARC-190</name>
    <dbReference type="NCBI Taxonomy" id="1263832"/>
    <lineage>
        <taxon>Bacteria</taxon>
        <taxon>Pseudomonadati</taxon>
        <taxon>Pseudomonadota</taxon>
        <taxon>Gammaproteobacteria</taxon>
        <taxon>Pasteurellales</taxon>
        <taxon>Pasteurellaceae</taxon>
        <taxon>Bibersteinia</taxon>
    </lineage>
</organism>
<protein>
    <submittedName>
        <fullName evidence="1">Uncharacterized protein</fullName>
    </submittedName>
</protein>